<dbReference type="Proteomes" id="UP000198724">
    <property type="component" value="Unassembled WGS sequence"/>
</dbReference>
<evidence type="ECO:0000313" key="3">
    <source>
        <dbReference type="Proteomes" id="UP000198724"/>
    </source>
</evidence>
<dbReference type="EMBL" id="FOOT01000001">
    <property type="protein sequence ID" value="SFG05648.1"/>
    <property type="molecule type" value="Genomic_DNA"/>
</dbReference>
<evidence type="ECO:0000313" key="2">
    <source>
        <dbReference type="EMBL" id="SFG05648.1"/>
    </source>
</evidence>
<gene>
    <name evidence="2" type="ORF">SAMN05421739_101806</name>
</gene>
<dbReference type="RefSeq" id="WP_092099180.1">
    <property type="nucleotide sequence ID" value="NZ_FOOT01000001.1"/>
</dbReference>
<evidence type="ECO:0000256" key="1">
    <source>
        <dbReference type="SAM" id="MobiDB-lite"/>
    </source>
</evidence>
<reference evidence="3" key="1">
    <citation type="submission" date="2016-10" db="EMBL/GenBank/DDBJ databases">
        <authorList>
            <person name="Varghese N."/>
            <person name="Submissions S."/>
        </authorList>
    </citation>
    <scope>NUCLEOTIDE SEQUENCE [LARGE SCALE GENOMIC DNA]</scope>
    <source>
        <strain evidence="3">LP51</strain>
    </source>
</reference>
<dbReference type="OrthoDB" id="850082at2"/>
<proteinExistence type="predicted"/>
<feature type="region of interest" description="Disordered" evidence="1">
    <location>
        <begin position="159"/>
        <end position="236"/>
    </location>
</feature>
<keyword evidence="3" id="KW-1185">Reference proteome</keyword>
<dbReference type="AlphaFoldDB" id="A0A1I2NPQ4"/>
<sequence length="236" mass="27734">MRDERDNSNYYHGGLHSGRDVYDFNRDTRDGDFGKEHQDRYRHGHNPRDFRDRRDFDANRFQTYPKLDYDMEQNYYEHTQGSGHELTNVRQRYGFPGFESSHDENDDRIRHMQRERRAQQEQEYRSGRMGGYSGSAFGGANYSTHGDFGGADRYNAMSGSGGNAEHLPSASGYGSGHSNNSMHPDRSTHTDRGEPNYFHQDRNPRERRYFEGNNRHHDEYGRRTDRGGYSNYDPNY</sequence>
<feature type="compositionally biased region" description="Basic and acidic residues" evidence="1">
    <location>
        <begin position="183"/>
        <end position="226"/>
    </location>
</feature>
<dbReference type="STRING" id="1436961.SAMN05421739_101806"/>
<feature type="compositionally biased region" description="Basic and acidic residues" evidence="1">
    <location>
        <begin position="17"/>
        <end position="55"/>
    </location>
</feature>
<feature type="region of interest" description="Disordered" evidence="1">
    <location>
        <begin position="1"/>
        <end position="55"/>
    </location>
</feature>
<accession>A0A1I2NPQ4</accession>
<protein>
    <submittedName>
        <fullName evidence="2">Uncharacterized protein</fullName>
    </submittedName>
</protein>
<name>A0A1I2NPQ4_9BACT</name>
<organism evidence="2 3">
    <name type="scientific">Pontibacter chinhatensis</name>
    <dbReference type="NCBI Taxonomy" id="1436961"/>
    <lineage>
        <taxon>Bacteria</taxon>
        <taxon>Pseudomonadati</taxon>
        <taxon>Bacteroidota</taxon>
        <taxon>Cytophagia</taxon>
        <taxon>Cytophagales</taxon>
        <taxon>Hymenobacteraceae</taxon>
        <taxon>Pontibacter</taxon>
    </lineage>
</organism>